<dbReference type="RefSeq" id="WP_015174774.1">
    <property type="nucleotide sequence ID" value="NC_019729.1"/>
</dbReference>
<keyword evidence="2" id="KW-1185">Reference proteome</keyword>
<sequence>MGVLKESNMWINSLYHNSDRTSNFLDTGFTYAKMLGYFPNFMYNLVEMV</sequence>
<dbReference type="AlphaFoldDB" id="K9VC00"/>
<protein>
    <submittedName>
        <fullName evidence="1">Uncharacterized protein</fullName>
    </submittedName>
</protein>
<dbReference type="EMBL" id="CP003614">
    <property type="protein sequence ID" value="AFZ05446.1"/>
    <property type="molecule type" value="Genomic_DNA"/>
</dbReference>
<evidence type="ECO:0000313" key="1">
    <source>
        <dbReference type="EMBL" id="AFZ05446.1"/>
    </source>
</evidence>
<accession>K9VC00</accession>
<dbReference type="Proteomes" id="UP000010478">
    <property type="component" value="Chromosome"/>
</dbReference>
<dbReference type="STRING" id="179408.Osc7112_0869"/>
<dbReference type="KEGG" id="oni:Osc7112_0869"/>
<dbReference type="HOGENOM" id="CLU_3138515_0_0_3"/>
<gene>
    <name evidence="1" type="ORF">Osc7112_0869</name>
</gene>
<reference evidence="1 2" key="1">
    <citation type="submission" date="2012-05" db="EMBL/GenBank/DDBJ databases">
        <title>Finished chromosome of genome of Oscillatoria sp. PCC 7112.</title>
        <authorList>
            <consortium name="US DOE Joint Genome Institute"/>
            <person name="Gugger M."/>
            <person name="Coursin T."/>
            <person name="Rippka R."/>
            <person name="Tandeau De Marsac N."/>
            <person name="Huntemann M."/>
            <person name="Wei C.-L."/>
            <person name="Han J."/>
            <person name="Detter J.C."/>
            <person name="Han C."/>
            <person name="Tapia R."/>
            <person name="Davenport K."/>
            <person name="Daligault H."/>
            <person name="Erkkila T."/>
            <person name="Gu W."/>
            <person name="Munk A.C.C."/>
            <person name="Teshima H."/>
            <person name="Xu Y."/>
            <person name="Chain P."/>
            <person name="Chen A."/>
            <person name="Krypides N."/>
            <person name="Mavromatis K."/>
            <person name="Markowitz V."/>
            <person name="Szeto E."/>
            <person name="Ivanova N."/>
            <person name="Mikhailova N."/>
            <person name="Ovchinnikova G."/>
            <person name="Pagani I."/>
            <person name="Pati A."/>
            <person name="Goodwin L."/>
            <person name="Peters L."/>
            <person name="Pitluck S."/>
            <person name="Woyke T."/>
            <person name="Kerfeld C."/>
        </authorList>
    </citation>
    <scope>NUCLEOTIDE SEQUENCE [LARGE SCALE GENOMIC DNA]</scope>
    <source>
        <strain evidence="1 2">PCC 7112</strain>
    </source>
</reference>
<evidence type="ECO:0000313" key="2">
    <source>
        <dbReference type="Proteomes" id="UP000010478"/>
    </source>
</evidence>
<proteinExistence type="predicted"/>
<organism evidence="1 2">
    <name type="scientific">Phormidium nigroviride PCC 7112</name>
    <dbReference type="NCBI Taxonomy" id="179408"/>
    <lineage>
        <taxon>Bacteria</taxon>
        <taxon>Bacillati</taxon>
        <taxon>Cyanobacteriota</taxon>
        <taxon>Cyanophyceae</taxon>
        <taxon>Oscillatoriophycideae</taxon>
        <taxon>Oscillatoriales</taxon>
        <taxon>Oscillatoriaceae</taxon>
        <taxon>Phormidium</taxon>
    </lineage>
</organism>
<name>K9VC00_9CYAN</name>